<dbReference type="EMBL" id="SJPI01000003">
    <property type="protein sequence ID" value="TWT49196.1"/>
    <property type="molecule type" value="Genomic_DNA"/>
</dbReference>
<gene>
    <name evidence="1" type="ORF">Pla22_43880</name>
</gene>
<name>A0A5C5WE04_9BACT</name>
<evidence type="ECO:0000313" key="2">
    <source>
        <dbReference type="Proteomes" id="UP000316598"/>
    </source>
</evidence>
<dbReference type="InterPro" id="IPR012334">
    <property type="entry name" value="Pectin_lyas_fold"/>
</dbReference>
<dbReference type="InterPro" id="IPR006626">
    <property type="entry name" value="PbH1"/>
</dbReference>
<organism evidence="1 2">
    <name type="scientific">Rubripirellula amarantea</name>
    <dbReference type="NCBI Taxonomy" id="2527999"/>
    <lineage>
        <taxon>Bacteria</taxon>
        <taxon>Pseudomonadati</taxon>
        <taxon>Planctomycetota</taxon>
        <taxon>Planctomycetia</taxon>
        <taxon>Pirellulales</taxon>
        <taxon>Pirellulaceae</taxon>
        <taxon>Rubripirellula</taxon>
    </lineage>
</organism>
<proteinExistence type="predicted"/>
<protein>
    <submittedName>
        <fullName evidence="1">Uncharacterized protein</fullName>
    </submittedName>
</protein>
<dbReference type="OrthoDB" id="249127at2"/>
<keyword evidence="2" id="KW-1185">Reference proteome</keyword>
<evidence type="ECO:0000313" key="1">
    <source>
        <dbReference type="EMBL" id="TWT49196.1"/>
    </source>
</evidence>
<dbReference type="Gene3D" id="2.160.20.10">
    <property type="entry name" value="Single-stranded right-handed beta-helix, Pectin lyase-like"/>
    <property type="match status" value="1"/>
</dbReference>
<accession>A0A5C5WE04</accession>
<dbReference type="InterPro" id="IPR011050">
    <property type="entry name" value="Pectin_lyase_fold/virulence"/>
</dbReference>
<reference evidence="1 2" key="1">
    <citation type="submission" date="2019-02" db="EMBL/GenBank/DDBJ databases">
        <title>Deep-cultivation of Planctomycetes and their phenomic and genomic characterization uncovers novel biology.</title>
        <authorList>
            <person name="Wiegand S."/>
            <person name="Jogler M."/>
            <person name="Boedeker C."/>
            <person name="Pinto D."/>
            <person name="Vollmers J."/>
            <person name="Rivas-Marin E."/>
            <person name="Kohn T."/>
            <person name="Peeters S.H."/>
            <person name="Heuer A."/>
            <person name="Rast P."/>
            <person name="Oberbeckmann S."/>
            <person name="Bunk B."/>
            <person name="Jeske O."/>
            <person name="Meyerdierks A."/>
            <person name="Storesund J.E."/>
            <person name="Kallscheuer N."/>
            <person name="Luecker S."/>
            <person name="Lage O.M."/>
            <person name="Pohl T."/>
            <person name="Merkel B.J."/>
            <person name="Hornburger P."/>
            <person name="Mueller R.-W."/>
            <person name="Bruemmer F."/>
            <person name="Labrenz M."/>
            <person name="Spormann A.M."/>
            <person name="Op Den Camp H."/>
            <person name="Overmann J."/>
            <person name="Amann R."/>
            <person name="Jetten M.S.M."/>
            <person name="Mascher T."/>
            <person name="Medema M.H."/>
            <person name="Devos D.P."/>
            <person name="Kaster A.-K."/>
            <person name="Ovreas L."/>
            <person name="Rohde M."/>
            <person name="Galperin M.Y."/>
            <person name="Jogler C."/>
        </authorList>
    </citation>
    <scope>NUCLEOTIDE SEQUENCE [LARGE SCALE GENOMIC DNA]</scope>
    <source>
        <strain evidence="1 2">Pla22</strain>
    </source>
</reference>
<dbReference type="RefSeq" id="WP_146516751.1">
    <property type="nucleotide sequence ID" value="NZ_SJPI01000003.1"/>
</dbReference>
<comment type="caution">
    <text evidence="1">The sequence shown here is derived from an EMBL/GenBank/DDBJ whole genome shotgun (WGS) entry which is preliminary data.</text>
</comment>
<dbReference type="Proteomes" id="UP000316598">
    <property type="component" value="Unassembled WGS sequence"/>
</dbReference>
<dbReference type="AlphaFoldDB" id="A0A5C5WE04"/>
<dbReference type="SUPFAM" id="SSF51126">
    <property type="entry name" value="Pectin lyase-like"/>
    <property type="match status" value="1"/>
</dbReference>
<dbReference type="SMART" id="SM00710">
    <property type="entry name" value="PbH1"/>
    <property type="match status" value="4"/>
</dbReference>
<sequence>MPRHPSWTQLFRIALLMLIFSVVDRSVHAARYYVGPDGSDSISKNQATNRSTPYRTIQHAVNQADPGDFISVFDGTYNENVYIGRSGTPGNYIRLVAANREGAKVRGWISSNDQSYLLVDGFDVTNTSSIPPTKGVSFNRCHHIKVRDCRIHDCYGGGLAFDRSDSIVAEWNIVHNNAYFNVDQHSGISAYQPQKIGSDNRAWGIIFRNNTSFGNYNFVDNPNFGRPTDGNGIVIDDTRNLQAGGAGDYNRRILVENNWCFDNGGQGIHCFSSRLVYIRNNTCVNNVDSFDFGGEITLSESSQCVVMNNILDAKEGKFSGFQYDSSDVRWQANIFDGPTREITPGVLNIYADPGFIPGTIIPDVGSPAINTATNVKSVFPLDVFGQLRYVGRLDRGAIEAQ</sequence>